<keyword evidence="4" id="KW-1185">Reference proteome</keyword>
<comment type="caution">
    <text evidence="3">The sequence shown here is derived from an EMBL/GenBank/DDBJ whole genome shotgun (WGS) entry which is preliminary data.</text>
</comment>
<evidence type="ECO:0000313" key="3">
    <source>
        <dbReference type="EMBL" id="GEB52790.1"/>
    </source>
</evidence>
<sequence length="291" mass="28145">MTGNEDGTTRQHERTDRGADVDTAAPRGTRRRGRFGGPARIATAAAAVLAAGVMVTGCGNDTSGDSASGKAGNTAADVSGHKESGTGGDGGSSGGGSNGTSGGSAASDSGDGGTSGGSGGSTGGSQGGSTGGSHDKVHGQAGKSSAHYGSSTPGACTSADLTASIGPNHPGAGQENFALVFTNKSGKTCTVRGYPGFAFVDSEGDQVSYDPHRDGGTAKTVKLAPGKSAWASLSFTNPQMTNVPTVTPDSALLTPPDQRASLKVDWSGGPVTATGKASVPKIGTLSPGTGD</sequence>
<dbReference type="OrthoDB" id="485007at2"/>
<dbReference type="AlphaFoldDB" id="A0A4Y3RAH7"/>
<evidence type="ECO:0000256" key="1">
    <source>
        <dbReference type="SAM" id="MobiDB-lite"/>
    </source>
</evidence>
<feature type="region of interest" description="Disordered" evidence="1">
    <location>
        <begin position="1"/>
        <end position="39"/>
    </location>
</feature>
<evidence type="ECO:0000259" key="2">
    <source>
        <dbReference type="Pfam" id="PF14016"/>
    </source>
</evidence>
<feature type="region of interest" description="Disordered" evidence="1">
    <location>
        <begin position="252"/>
        <end position="291"/>
    </location>
</feature>
<feature type="region of interest" description="Disordered" evidence="1">
    <location>
        <begin position="56"/>
        <end position="174"/>
    </location>
</feature>
<protein>
    <recommendedName>
        <fullName evidence="2">DUF4232 domain-containing protein</fullName>
    </recommendedName>
</protein>
<name>A0A4Y3RAH7_STRCI</name>
<dbReference type="Pfam" id="PF14016">
    <property type="entry name" value="DUF4232"/>
    <property type="match status" value="1"/>
</dbReference>
<feature type="compositionally biased region" description="Gly residues" evidence="1">
    <location>
        <begin position="85"/>
        <end position="102"/>
    </location>
</feature>
<accession>A0A4Y3RAH7</accession>
<feature type="compositionally biased region" description="Basic and acidic residues" evidence="1">
    <location>
        <begin position="7"/>
        <end position="20"/>
    </location>
</feature>
<evidence type="ECO:0000313" key="4">
    <source>
        <dbReference type="Proteomes" id="UP000319210"/>
    </source>
</evidence>
<dbReference type="Proteomes" id="UP000319210">
    <property type="component" value="Unassembled WGS sequence"/>
</dbReference>
<reference evidence="3 4" key="1">
    <citation type="submission" date="2019-06" db="EMBL/GenBank/DDBJ databases">
        <title>Whole genome shotgun sequence of Streptomyces cacaoi subsp. cacaoi NBRC 12748.</title>
        <authorList>
            <person name="Hosoyama A."/>
            <person name="Uohara A."/>
            <person name="Ohji S."/>
            <person name="Ichikawa N."/>
        </authorList>
    </citation>
    <scope>NUCLEOTIDE SEQUENCE [LARGE SCALE GENOMIC DNA]</scope>
    <source>
        <strain evidence="3 4">NBRC 12748</strain>
    </source>
</reference>
<feature type="compositionally biased region" description="Polar residues" evidence="1">
    <location>
        <begin position="147"/>
        <end position="161"/>
    </location>
</feature>
<proteinExistence type="predicted"/>
<dbReference type="InterPro" id="IPR025326">
    <property type="entry name" value="DUF4232"/>
</dbReference>
<dbReference type="EMBL" id="BJMM01000036">
    <property type="protein sequence ID" value="GEB52790.1"/>
    <property type="molecule type" value="Genomic_DNA"/>
</dbReference>
<organism evidence="3 4">
    <name type="scientific">Streptomyces cacaoi</name>
    <dbReference type="NCBI Taxonomy" id="1898"/>
    <lineage>
        <taxon>Bacteria</taxon>
        <taxon>Bacillati</taxon>
        <taxon>Actinomycetota</taxon>
        <taxon>Actinomycetes</taxon>
        <taxon>Kitasatosporales</taxon>
        <taxon>Streptomycetaceae</taxon>
        <taxon>Streptomyces</taxon>
    </lineage>
</organism>
<feature type="compositionally biased region" description="Gly residues" evidence="1">
    <location>
        <begin position="110"/>
        <end position="131"/>
    </location>
</feature>
<feature type="domain" description="DUF4232" evidence="2">
    <location>
        <begin position="156"/>
        <end position="279"/>
    </location>
</feature>
<gene>
    <name evidence="3" type="ORF">SCA03_53410</name>
</gene>
<dbReference type="RefSeq" id="WP_086814993.1">
    <property type="nucleotide sequence ID" value="NZ_BJMM01000036.1"/>
</dbReference>